<dbReference type="InterPro" id="IPR002410">
    <property type="entry name" value="Peptidase_S33"/>
</dbReference>
<dbReference type="GO" id="GO:0008233">
    <property type="term" value="F:peptidase activity"/>
    <property type="evidence" value="ECO:0007669"/>
    <property type="project" value="InterPro"/>
</dbReference>
<evidence type="ECO:0000256" key="2">
    <source>
        <dbReference type="ARBA" id="ARBA00022801"/>
    </source>
</evidence>
<keyword evidence="2" id="KW-0378">Hydrolase</keyword>
<dbReference type="PRINTS" id="PR00111">
    <property type="entry name" value="ABHYDROLASE"/>
</dbReference>
<evidence type="ECO:0000259" key="3">
    <source>
        <dbReference type="Pfam" id="PF00561"/>
    </source>
</evidence>
<dbReference type="OrthoDB" id="9793083at2"/>
<accession>A0A2L0EMS4</accession>
<dbReference type="Gene3D" id="3.40.50.1820">
    <property type="entry name" value="alpha/beta hydrolase"/>
    <property type="match status" value="1"/>
</dbReference>
<dbReference type="PANTHER" id="PTHR43433">
    <property type="entry name" value="HYDROLASE, ALPHA/BETA FOLD FAMILY PROTEIN"/>
    <property type="match status" value="1"/>
</dbReference>
<dbReference type="AlphaFoldDB" id="A0A2L0EMS4"/>
<dbReference type="SUPFAM" id="SSF53474">
    <property type="entry name" value="alpha/beta-Hydrolases"/>
    <property type="match status" value="1"/>
</dbReference>
<proteinExistence type="inferred from homology"/>
<organism evidence="4 5">
    <name type="scientific">Sorangium cellulosum</name>
    <name type="common">Polyangium cellulosum</name>
    <dbReference type="NCBI Taxonomy" id="56"/>
    <lineage>
        <taxon>Bacteria</taxon>
        <taxon>Pseudomonadati</taxon>
        <taxon>Myxococcota</taxon>
        <taxon>Polyangia</taxon>
        <taxon>Polyangiales</taxon>
        <taxon>Polyangiaceae</taxon>
        <taxon>Sorangium</taxon>
    </lineage>
</organism>
<dbReference type="EMBL" id="CP012673">
    <property type="protein sequence ID" value="AUX40580.1"/>
    <property type="molecule type" value="Genomic_DNA"/>
</dbReference>
<evidence type="ECO:0000256" key="1">
    <source>
        <dbReference type="ARBA" id="ARBA00010088"/>
    </source>
</evidence>
<dbReference type="RefSeq" id="WP_104978367.1">
    <property type="nucleotide sequence ID" value="NZ_CP012673.1"/>
</dbReference>
<dbReference type="InterPro" id="IPR029058">
    <property type="entry name" value="AB_hydrolase_fold"/>
</dbReference>
<dbReference type="InterPro" id="IPR000073">
    <property type="entry name" value="AB_hydrolase_1"/>
</dbReference>
<sequence>MRVQAGDTRLFFDVEGSKLVPDGPAMRERPTVLLLHGGPGFDHTEFRPFGSALADVAQVIYLDHRGSGRSDRSGPERWNLDTWADDVRAFCDALDIERPVVLGSSFGGMVAQAYAARHPDHPAKLILVSTTARLRLDRMLVMFERLGGARAAGVARRFFADPRATFPEYIDVCFPLYRQSPPEQGAVERAVLHLDVGGYFVAGEMQTFDLRADLARVRCPTLVLSGDLDPFATTEDARELAAALPPELVQIRRFPSAGHAVLDDARAEALAAIRAFLGAARAA</sequence>
<evidence type="ECO:0000313" key="4">
    <source>
        <dbReference type="EMBL" id="AUX40580.1"/>
    </source>
</evidence>
<gene>
    <name evidence="4" type="ORF">SOCE26_019810</name>
</gene>
<dbReference type="Pfam" id="PF00561">
    <property type="entry name" value="Abhydrolase_1"/>
    <property type="match status" value="1"/>
</dbReference>
<dbReference type="Proteomes" id="UP000238348">
    <property type="component" value="Chromosome"/>
</dbReference>
<dbReference type="InterPro" id="IPR050471">
    <property type="entry name" value="AB_hydrolase"/>
</dbReference>
<name>A0A2L0EMS4_SORCE</name>
<dbReference type="PRINTS" id="PR00793">
    <property type="entry name" value="PROAMNOPTASE"/>
</dbReference>
<dbReference type="GO" id="GO:0006508">
    <property type="term" value="P:proteolysis"/>
    <property type="evidence" value="ECO:0007669"/>
    <property type="project" value="InterPro"/>
</dbReference>
<evidence type="ECO:0000313" key="5">
    <source>
        <dbReference type="Proteomes" id="UP000238348"/>
    </source>
</evidence>
<reference evidence="4 5" key="1">
    <citation type="submission" date="2015-09" db="EMBL/GenBank/DDBJ databases">
        <title>Sorangium comparison.</title>
        <authorList>
            <person name="Zaburannyi N."/>
            <person name="Bunk B."/>
            <person name="Overmann J."/>
            <person name="Mueller R."/>
        </authorList>
    </citation>
    <scope>NUCLEOTIDE SEQUENCE [LARGE SCALE GENOMIC DNA]</scope>
    <source>
        <strain evidence="4 5">So ce26</strain>
    </source>
</reference>
<feature type="domain" description="AB hydrolase-1" evidence="3">
    <location>
        <begin position="30"/>
        <end position="264"/>
    </location>
</feature>
<protein>
    <recommendedName>
        <fullName evidence="3">AB hydrolase-1 domain-containing protein</fullName>
    </recommendedName>
</protein>
<dbReference type="PANTHER" id="PTHR43433:SF5">
    <property type="entry name" value="AB HYDROLASE-1 DOMAIN-CONTAINING PROTEIN"/>
    <property type="match status" value="1"/>
</dbReference>
<comment type="similarity">
    <text evidence="1">Belongs to the peptidase S33 family.</text>
</comment>